<gene>
    <name evidence="13" type="primary">thiE-1</name>
    <name evidence="9" type="synonym">thiE</name>
    <name evidence="13" type="ORF">GCM10007047_18560</name>
</gene>
<dbReference type="PANTHER" id="PTHR20857:SF15">
    <property type="entry name" value="THIAMINE-PHOSPHATE SYNTHASE"/>
    <property type="match status" value="1"/>
</dbReference>
<comment type="function">
    <text evidence="9">Condenses 4-methyl-5-(beta-hydroxyethyl)thiazole monophosphate (THZ-P) and 2-methyl-4-amino-5-hydroxymethyl pyrimidine pyrophosphate (HMP-PP) to form thiamine monophosphate (TMP).</text>
</comment>
<dbReference type="GO" id="GO:0000287">
    <property type="term" value="F:magnesium ion binding"/>
    <property type="evidence" value="ECO:0007669"/>
    <property type="project" value="UniProtKB-UniRule"/>
</dbReference>
<evidence type="ECO:0000256" key="5">
    <source>
        <dbReference type="ARBA" id="ARBA00022977"/>
    </source>
</evidence>
<dbReference type="UniPathway" id="UPA00060">
    <property type="reaction ID" value="UER00141"/>
</dbReference>
<proteinExistence type="inferred from homology"/>
<dbReference type="EMBL" id="BMXG01000010">
    <property type="protein sequence ID" value="GHC02303.1"/>
    <property type="molecule type" value="Genomic_DNA"/>
</dbReference>
<keyword evidence="14" id="KW-1185">Reference proteome</keyword>
<dbReference type="InterPro" id="IPR034291">
    <property type="entry name" value="TMP_synthase"/>
</dbReference>
<keyword evidence="5 9" id="KW-0784">Thiamine biosynthesis</keyword>
<comment type="caution">
    <text evidence="13">The sequence shown here is derived from an EMBL/GenBank/DDBJ whole genome shotgun (WGS) entry which is preliminary data.</text>
</comment>
<feature type="binding site" evidence="9">
    <location>
        <position position="93"/>
    </location>
    <ligand>
        <name>Mg(2+)</name>
        <dbReference type="ChEBI" id="CHEBI:18420"/>
    </ligand>
</feature>
<evidence type="ECO:0000313" key="13">
    <source>
        <dbReference type="EMBL" id="GHC02303.1"/>
    </source>
</evidence>
<dbReference type="Pfam" id="PF02581">
    <property type="entry name" value="TMP-TENI"/>
    <property type="match status" value="1"/>
</dbReference>
<keyword evidence="2 9" id="KW-0808">Transferase</keyword>
<dbReference type="HAMAP" id="MF_00097">
    <property type="entry name" value="TMP_synthase"/>
    <property type="match status" value="1"/>
</dbReference>
<comment type="catalytic activity">
    <reaction evidence="7 9 10">
        <text>2-(2-carboxy-4-methylthiazol-5-yl)ethyl phosphate + 4-amino-2-methyl-5-(diphosphooxymethyl)pyrimidine + 2 H(+) = thiamine phosphate + CO2 + diphosphate</text>
        <dbReference type="Rhea" id="RHEA:47848"/>
        <dbReference type="ChEBI" id="CHEBI:15378"/>
        <dbReference type="ChEBI" id="CHEBI:16526"/>
        <dbReference type="ChEBI" id="CHEBI:33019"/>
        <dbReference type="ChEBI" id="CHEBI:37575"/>
        <dbReference type="ChEBI" id="CHEBI:57841"/>
        <dbReference type="ChEBI" id="CHEBI:62890"/>
        <dbReference type="EC" id="2.5.1.3"/>
    </reaction>
</comment>
<comment type="pathway">
    <text evidence="1 9 11">Cofactor biosynthesis; thiamine diphosphate biosynthesis; thiamine phosphate from 4-amino-2-methyl-5-diphosphomethylpyrimidine and 4-methyl-5-(2-phosphoethyl)-thiazole: step 1/1.</text>
</comment>
<evidence type="ECO:0000256" key="8">
    <source>
        <dbReference type="ARBA" id="ARBA00047883"/>
    </source>
</evidence>
<comment type="catalytic activity">
    <reaction evidence="6 9 10">
        <text>4-methyl-5-(2-phosphooxyethyl)-thiazole + 4-amino-2-methyl-5-(diphosphooxymethyl)pyrimidine + H(+) = thiamine phosphate + diphosphate</text>
        <dbReference type="Rhea" id="RHEA:22328"/>
        <dbReference type="ChEBI" id="CHEBI:15378"/>
        <dbReference type="ChEBI" id="CHEBI:33019"/>
        <dbReference type="ChEBI" id="CHEBI:37575"/>
        <dbReference type="ChEBI" id="CHEBI:57841"/>
        <dbReference type="ChEBI" id="CHEBI:58296"/>
        <dbReference type="EC" id="2.5.1.3"/>
    </reaction>
</comment>
<dbReference type="GO" id="GO:0009228">
    <property type="term" value="P:thiamine biosynthetic process"/>
    <property type="evidence" value="ECO:0007669"/>
    <property type="project" value="UniProtKB-KW"/>
</dbReference>
<evidence type="ECO:0000256" key="2">
    <source>
        <dbReference type="ARBA" id="ARBA00022679"/>
    </source>
</evidence>
<dbReference type="GO" id="GO:0005737">
    <property type="term" value="C:cytoplasm"/>
    <property type="evidence" value="ECO:0007669"/>
    <property type="project" value="TreeGrafter"/>
</dbReference>
<evidence type="ECO:0000256" key="10">
    <source>
        <dbReference type="RuleBase" id="RU003826"/>
    </source>
</evidence>
<dbReference type="InterPro" id="IPR022998">
    <property type="entry name" value="ThiamineP_synth_TenI"/>
</dbReference>
<feature type="domain" description="Thiamine phosphate synthase/TenI" evidence="12">
    <location>
        <begin position="11"/>
        <end position="194"/>
    </location>
</feature>
<evidence type="ECO:0000259" key="12">
    <source>
        <dbReference type="Pfam" id="PF02581"/>
    </source>
</evidence>
<keyword evidence="4 9" id="KW-0460">Magnesium</keyword>
<evidence type="ECO:0000256" key="9">
    <source>
        <dbReference type="HAMAP-Rule" id="MF_00097"/>
    </source>
</evidence>
<dbReference type="GO" id="GO:0009229">
    <property type="term" value="P:thiamine diphosphate biosynthetic process"/>
    <property type="evidence" value="ECO:0007669"/>
    <property type="project" value="UniProtKB-UniRule"/>
</dbReference>
<feature type="binding site" evidence="9">
    <location>
        <begin position="192"/>
        <end position="193"/>
    </location>
    <ligand>
        <name>2-[(2R,5Z)-2-carboxy-4-methylthiazol-5(2H)-ylidene]ethyl phosphate</name>
        <dbReference type="ChEBI" id="CHEBI:62899"/>
    </ligand>
</feature>
<name>A0A8J3GEY9_9BACT</name>
<comment type="catalytic activity">
    <reaction evidence="8 9 10">
        <text>2-[(2R,5Z)-2-carboxy-4-methylthiazol-5(2H)-ylidene]ethyl phosphate + 4-amino-2-methyl-5-(diphosphooxymethyl)pyrimidine + 2 H(+) = thiamine phosphate + CO2 + diphosphate</text>
        <dbReference type="Rhea" id="RHEA:47844"/>
        <dbReference type="ChEBI" id="CHEBI:15378"/>
        <dbReference type="ChEBI" id="CHEBI:16526"/>
        <dbReference type="ChEBI" id="CHEBI:33019"/>
        <dbReference type="ChEBI" id="CHEBI:37575"/>
        <dbReference type="ChEBI" id="CHEBI:57841"/>
        <dbReference type="ChEBI" id="CHEBI:62899"/>
        <dbReference type="EC" id="2.5.1.3"/>
    </reaction>
</comment>
<dbReference type="EC" id="2.5.1.3" evidence="9"/>
<dbReference type="CDD" id="cd00564">
    <property type="entry name" value="TMP_TenI"/>
    <property type="match status" value="1"/>
</dbReference>
<feature type="binding site" evidence="9">
    <location>
        <begin position="41"/>
        <end position="45"/>
    </location>
    <ligand>
        <name>4-amino-2-methyl-5-(diphosphooxymethyl)pyrimidine</name>
        <dbReference type="ChEBI" id="CHEBI:57841"/>
    </ligand>
</feature>
<keyword evidence="3 9" id="KW-0479">Metal-binding</keyword>
<evidence type="ECO:0000256" key="11">
    <source>
        <dbReference type="RuleBase" id="RU004253"/>
    </source>
</evidence>
<feature type="binding site" evidence="9">
    <location>
        <position position="143"/>
    </location>
    <ligand>
        <name>4-amino-2-methyl-5-(diphosphooxymethyl)pyrimidine</name>
        <dbReference type="ChEBI" id="CHEBI:57841"/>
    </ligand>
</feature>
<comment type="cofactor">
    <cofactor evidence="9">
        <name>Mg(2+)</name>
        <dbReference type="ChEBI" id="CHEBI:18420"/>
    </cofactor>
    <text evidence="9">Binds 1 Mg(2+) ion per subunit.</text>
</comment>
<evidence type="ECO:0000313" key="14">
    <source>
        <dbReference type="Proteomes" id="UP000642829"/>
    </source>
</evidence>
<accession>A0A8J3GEY9</accession>
<sequence length="213" mass="23174">MNTLWPTPPRVYGILDTGYTNRENWVAKCQALLDGDADIVQLRAKGTTRDERRRLLEAVLPLFALSPVPLVLNDDWELAAEYELVGTHVGQDDTPITEVRAALGPDRVIGLSTHSPHQVDAAIAQARLLTYFAVGPVFATPTKPDYTPVGLELVRYVASLPPPPLPWFCIGGVKRTNAHEVIAEGAKALVAVSDLLLAKDTAAATRELRFAFA</sequence>
<evidence type="ECO:0000256" key="4">
    <source>
        <dbReference type="ARBA" id="ARBA00022842"/>
    </source>
</evidence>
<organism evidence="13 14">
    <name type="scientific">Cerasicoccus arenae</name>
    <dbReference type="NCBI Taxonomy" id="424488"/>
    <lineage>
        <taxon>Bacteria</taxon>
        <taxon>Pseudomonadati</taxon>
        <taxon>Verrucomicrobiota</taxon>
        <taxon>Opitutia</taxon>
        <taxon>Puniceicoccales</taxon>
        <taxon>Cerasicoccaceae</taxon>
        <taxon>Cerasicoccus</taxon>
    </lineage>
</organism>
<protein>
    <recommendedName>
        <fullName evidence="9">Thiamine-phosphate synthase</fullName>
        <shortName evidence="9">TP synthase</shortName>
        <shortName evidence="9">TPS</shortName>
        <ecNumber evidence="9">2.5.1.3</ecNumber>
    </recommendedName>
    <alternativeName>
        <fullName evidence="9">Thiamine-phosphate pyrophosphorylase</fullName>
        <shortName evidence="9">TMP pyrophosphorylase</shortName>
        <shortName evidence="9">TMP-PPase</shortName>
    </alternativeName>
</protein>
<evidence type="ECO:0000256" key="1">
    <source>
        <dbReference type="ARBA" id="ARBA00005165"/>
    </source>
</evidence>
<dbReference type="NCBIfam" id="TIGR00693">
    <property type="entry name" value="thiE"/>
    <property type="match status" value="1"/>
</dbReference>
<feature type="binding site" evidence="9">
    <location>
        <position position="112"/>
    </location>
    <ligand>
        <name>4-amino-2-methyl-5-(diphosphooxymethyl)pyrimidine</name>
        <dbReference type="ChEBI" id="CHEBI:57841"/>
    </ligand>
</feature>
<evidence type="ECO:0000256" key="7">
    <source>
        <dbReference type="ARBA" id="ARBA00047851"/>
    </source>
</evidence>
<feature type="binding site" evidence="9">
    <location>
        <begin position="140"/>
        <end position="142"/>
    </location>
    <ligand>
        <name>2-[(2R,5Z)-2-carboxy-4-methylthiazol-5(2H)-ylidene]ethyl phosphate</name>
        <dbReference type="ChEBI" id="CHEBI:62899"/>
    </ligand>
</feature>
<feature type="binding site" evidence="9">
    <location>
        <position position="73"/>
    </location>
    <ligand>
        <name>4-amino-2-methyl-5-(diphosphooxymethyl)pyrimidine</name>
        <dbReference type="ChEBI" id="CHEBI:57841"/>
    </ligand>
</feature>
<comment type="similarity">
    <text evidence="9 10">Belongs to the thiamine-phosphate synthase family.</text>
</comment>
<reference evidence="13" key="2">
    <citation type="submission" date="2020-09" db="EMBL/GenBank/DDBJ databases">
        <authorList>
            <person name="Sun Q."/>
            <person name="Kim S."/>
        </authorList>
    </citation>
    <scope>NUCLEOTIDE SEQUENCE</scope>
    <source>
        <strain evidence="13">KCTC 12870</strain>
    </source>
</reference>
<feature type="binding site" evidence="9">
    <location>
        <position position="74"/>
    </location>
    <ligand>
        <name>Mg(2+)</name>
        <dbReference type="ChEBI" id="CHEBI:18420"/>
    </ligand>
</feature>
<dbReference type="InterPro" id="IPR036206">
    <property type="entry name" value="ThiamineP_synth_sf"/>
</dbReference>
<evidence type="ECO:0000256" key="6">
    <source>
        <dbReference type="ARBA" id="ARBA00047334"/>
    </source>
</evidence>
<dbReference type="InterPro" id="IPR013785">
    <property type="entry name" value="Aldolase_TIM"/>
</dbReference>
<dbReference type="SUPFAM" id="SSF51391">
    <property type="entry name" value="Thiamin phosphate synthase"/>
    <property type="match status" value="1"/>
</dbReference>
<dbReference type="AlphaFoldDB" id="A0A8J3GEY9"/>
<dbReference type="RefSeq" id="WP_189514385.1">
    <property type="nucleotide sequence ID" value="NZ_BMXG01000010.1"/>
</dbReference>
<dbReference type="PANTHER" id="PTHR20857">
    <property type="entry name" value="THIAMINE-PHOSPHATE PYROPHOSPHORYLASE"/>
    <property type="match status" value="1"/>
</dbReference>
<reference evidence="13" key="1">
    <citation type="journal article" date="2014" name="Int. J. Syst. Evol. Microbiol.">
        <title>Complete genome sequence of Corynebacterium casei LMG S-19264T (=DSM 44701T), isolated from a smear-ripened cheese.</title>
        <authorList>
            <consortium name="US DOE Joint Genome Institute (JGI-PGF)"/>
            <person name="Walter F."/>
            <person name="Albersmeier A."/>
            <person name="Kalinowski J."/>
            <person name="Ruckert C."/>
        </authorList>
    </citation>
    <scope>NUCLEOTIDE SEQUENCE</scope>
    <source>
        <strain evidence="13">KCTC 12870</strain>
    </source>
</reference>
<feature type="binding site" evidence="9">
    <location>
        <position position="172"/>
    </location>
    <ligand>
        <name>2-[(2R,5Z)-2-carboxy-4-methylthiazol-5(2H)-ylidene]ethyl phosphate</name>
        <dbReference type="ChEBI" id="CHEBI:62899"/>
    </ligand>
</feature>
<dbReference type="Proteomes" id="UP000642829">
    <property type="component" value="Unassembled WGS sequence"/>
</dbReference>
<dbReference type="GO" id="GO:0004789">
    <property type="term" value="F:thiamine-phosphate diphosphorylase activity"/>
    <property type="evidence" value="ECO:0007669"/>
    <property type="project" value="UniProtKB-UniRule"/>
</dbReference>
<dbReference type="Gene3D" id="3.20.20.70">
    <property type="entry name" value="Aldolase class I"/>
    <property type="match status" value="1"/>
</dbReference>
<evidence type="ECO:0000256" key="3">
    <source>
        <dbReference type="ARBA" id="ARBA00022723"/>
    </source>
</evidence>